<comment type="caution">
    <text evidence="1">The sequence shown here is derived from an EMBL/GenBank/DDBJ whole genome shotgun (WGS) entry which is preliminary data.</text>
</comment>
<name>A0A9Q0QYK3_9MAGN</name>
<dbReference type="AlphaFoldDB" id="A0A9Q0QYK3"/>
<protein>
    <submittedName>
        <fullName evidence="1">Uncharacterized protein</fullName>
    </submittedName>
</protein>
<reference evidence="1" key="1">
    <citation type="journal article" date="2023" name="Plant J.">
        <title>The genome of the king protea, Protea cynaroides.</title>
        <authorList>
            <person name="Chang J."/>
            <person name="Duong T.A."/>
            <person name="Schoeman C."/>
            <person name="Ma X."/>
            <person name="Roodt D."/>
            <person name="Barker N."/>
            <person name="Li Z."/>
            <person name="Van de Peer Y."/>
            <person name="Mizrachi E."/>
        </authorList>
    </citation>
    <scope>NUCLEOTIDE SEQUENCE</scope>
    <source>
        <tissue evidence="1">Young leaves</tissue>
    </source>
</reference>
<evidence type="ECO:0000313" key="2">
    <source>
        <dbReference type="Proteomes" id="UP001141806"/>
    </source>
</evidence>
<proteinExistence type="predicted"/>
<evidence type="ECO:0000313" key="1">
    <source>
        <dbReference type="EMBL" id="KAJ4976813.1"/>
    </source>
</evidence>
<organism evidence="1 2">
    <name type="scientific">Protea cynaroides</name>
    <dbReference type="NCBI Taxonomy" id="273540"/>
    <lineage>
        <taxon>Eukaryota</taxon>
        <taxon>Viridiplantae</taxon>
        <taxon>Streptophyta</taxon>
        <taxon>Embryophyta</taxon>
        <taxon>Tracheophyta</taxon>
        <taxon>Spermatophyta</taxon>
        <taxon>Magnoliopsida</taxon>
        <taxon>Proteales</taxon>
        <taxon>Proteaceae</taxon>
        <taxon>Protea</taxon>
    </lineage>
</organism>
<keyword evidence="2" id="KW-1185">Reference proteome</keyword>
<accession>A0A9Q0QYK3</accession>
<sequence length="106" mass="11504">MNNHSSSRLSSSIGIDNFKTGSPFQSIISSSKSCVSVPSKYFNPFSINSSPCPLELGGFKERHTVSICNSHFPPGYQTTHLLKERPEAACPLGSITGQMKILLDKT</sequence>
<dbReference type="EMBL" id="JAMYWD010000003">
    <property type="protein sequence ID" value="KAJ4976813.1"/>
    <property type="molecule type" value="Genomic_DNA"/>
</dbReference>
<gene>
    <name evidence="1" type="ORF">NE237_001919</name>
</gene>
<dbReference type="Proteomes" id="UP001141806">
    <property type="component" value="Unassembled WGS sequence"/>
</dbReference>